<dbReference type="VEuPathDB" id="ToxoDB:BESB_034900"/>
<dbReference type="KEGG" id="bbes:BESB_034900"/>
<evidence type="ECO:0000259" key="1">
    <source>
        <dbReference type="Pfam" id="PF04092"/>
    </source>
</evidence>
<accession>A0A2A9MN46</accession>
<keyword evidence="3" id="KW-1185">Reference proteome</keyword>
<dbReference type="EMBL" id="NWUJ01000002">
    <property type="protein sequence ID" value="PFH37032.1"/>
    <property type="molecule type" value="Genomic_DNA"/>
</dbReference>
<protein>
    <submittedName>
        <fullName evidence="2">SAG-related sequence</fullName>
    </submittedName>
</protein>
<evidence type="ECO:0000313" key="2">
    <source>
        <dbReference type="EMBL" id="PFH37032.1"/>
    </source>
</evidence>
<organism evidence="2 3">
    <name type="scientific">Besnoitia besnoiti</name>
    <name type="common">Apicomplexan protozoan</name>
    <dbReference type="NCBI Taxonomy" id="94643"/>
    <lineage>
        <taxon>Eukaryota</taxon>
        <taxon>Sar</taxon>
        <taxon>Alveolata</taxon>
        <taxon>Apicomplexa</taxon>
        <taxon>Conoidasida</taxon>
        <taxon>Coccidia</taxon>
        <taxon>Eucoccidiorida</taxon>
        <taxon>Eimeriorina</taxon>
        <taxon>Sarcocystidae</taxon>
        <taxon>Besnoitia</taxon>
    </lineage>
</organism>
<dbReference type="RefSeq" id="XP_029221041.1">
    <property type="nucleotide sequence ID" value="XM_029362076.1"/>
</dbReference>
<dbReference type="GO" id="GO:0016020">
    <property type="term" value="C:membrane"/>
    <property type="evidence" value="ECO:0007669"/>
    <property type="project" value="InterPro"/>
</dbReference>
<reference evidence="2 3" key="1">
    <citation type="submission" date="2017-09" db="EMBL/GenBank/DDBJ databases">
        <title>Genome sequencing of Besnoitia besnoiti strain Bb-Ger1.</title>
        <authorList>
            <person name="Schares G."/>
            <person name="Venepally P."/>
            <person name="Lorenzi H.A."/>
        </authorList>
    </citation>
    <scope>NUCLEOTIDE SEQUENCE [LARGE SCALE GENOMIC DNA]</scope>
    <source>
        <strain evidence="2 3">Bb-Ger1</strain>
    </source>
</reference>
<feature type="domain" description="SRS" evidence="1">
    <location>
        <begin position="61"/>
        <end position="189"/>
    </location>
</feature>
<name>A0A2A9MN46_BESBE</name>
<evidence type="ECO:0000313" key="3">
    <source>
        <dbReference type="Proteomes" id="UP000224006"/>
    </source>
</evidence>
<dbReference type="Pfam" id="PF04092">
    <property type="entry name" value="SAG"/>
    <property type="match status" value="2"/>
</dbReference>
<dbReference type="PRINTS" id="PR01801">
    <property type="entry name" value="SURFCEANTIGN"/>
</dbReference>
<dbReference type="Proteomes" id="UP000224006">
    <property type="component" value="Chromosome II"/>
</dbReference>
<comment type="caution">
    <text evidence="2">The sequence shown here is derived from an EMBL/GenBank/DDBJ whole genome shotgun (WGS) entry which is preliminary data.</text>
</comment>
<dbReference type="InterPro" id="IPR007226">
    <property type="entry name" value="SRS_dom"/>
</dbReference>
<sequence>MAGSWRIQRGTFKSKACHVMAFCVGGVLLMASGNALPDPSRDEFLRQNVAGEEGPQLNLLCRVTSSGRAGGDAPLKVTLSDDQLTTTLLCGDGSQAVPTDLETVCNPKEVQTVQDCQSNGTVQLKTLLGSPRDIKWSKQGQSGNVSQSQTWELTLREEDLPFTDKEFFVGCQKGAKGAGQTTCKVDVTVKARDSEKDDNVVTCAYGSESNFETVDVEVTREHNTLTVACGKDGTITPKAYDAYYCEDATLKPCAKSYKDILPAFQETWWKQEGGENAPLKLTIPKEGFPAEDKTFYVGCSPKSSTDPVKVSRGGEGETDATPAIKGPTTCKVMVTVKAGSASLAASATKVISVVFGIAPLTWLITGTF</sequence>
<proteinExistence type="predicted"/>
<dbReference type="InterPro" id="IPR028352">
    <property type="entry name" value="Surface_antig_SAG1"/>
</dbReference>
<dbReference type="AlphaFoldDB" id="A0A2A9MN46"/>
<gene>
    <name evidence="2" type="ORF">BESB_034900</name>
</gene>
<dbReference type="Gene3D" id="2.60.40.1320">
    <property type="entry name" value="SRS domain"/>
    <property type="match status" value="2"/>
</dbReference>
<dbReference type="InterPro" id="IPR036755">
    <property type="entry name" value="SRS_dom_sf"/>
</dbReference>
<dbReference type="SUPFAM" id="SSF74877">
    <property type="entry name" value="Major surface antigen p30, SAG1"/>
    <property type="match status" value="2"/>
</dbReference>
<dbReference type="GeneID" id="40308471"/>
<feature type="domain" description="SRS" evidence="1">
    <location>
        <begin position="199"/>
        <end position="336"/>
    </location>
</feature>